<keyword evidence="1" id="KW-0833">Ubl conjugation pathway</keyword>
<dbReference type="Gene3D" id="1.10.238.10">
    <property type="entry name" value="EF-hand"/>
    <property type="match status" value="1"/>
</dbReference>
<gene>
    <name evidence="4" type="ORF">WJX73_000465</name>
</gene>
<dbReference type="Gene3D" id="1.10.8.10">
    <property type="entry name" value="DNA helicase RuvA subunit, C-terminal domain"/>
    <property type="match status" value="1"/>
</dbReference>
<evidence type="ECO:0000256" key="1">
    <source>
        <dbReference type="ARBA" id="ARBA00022786"/>
    </source>
</evidence>
<dbReference type="Pfam" id="PF03556">
    <property type="entry name" value="Cullin_binding"/>
    <property type="match status" value="1"/>
</dbReference>
<dbReference type="FunFam" id="1.10.238.200:FF:000003">
    <property type="entry name" value="DCN1-like protein 3"/>
    <property type="match status" value="1"/>
</dbReference>
<dbReference type="GO" id="GO:0097602">
    <property type="term" value="F:cullin family protein binding"/>
    <property type="evidence" value="ECO:0007669"/>
    <property type="project" value="TreeGrafter"/>
</dbReference>
<dbReference type="EMBL" id="JALJOQ010000210">
    <property type="protein sequence ID" value="KAK9789364.1"/>
    <property type="molecule type" value="Genomic_DNA"/>
</dbReference>
<dbReference type="SUPFAM" id="SSF46934">
    <property type="entry name" value="UBA-like"/>
    <property type="match status" value="1"/>
</dbReference>
<dbReference type="GO" id="GO:0045116">
    <property type="term" value="P:protein neddylation"/>
    <property type="evidence" value="ECO:0007669"/>
    <property type="project" value="TreeGrafter"/>
</dbReference>
<dbReference type="Pfam" id="PF14555">
    <property type="entry name" value="UBA_4"/>
    <property type="match status" value="1"/>
</dbReference>
<sequence length="261" mass="30029">MHRLNKSQKDKISQFKSITGANDRVAQSCLQVADWVTDVALDNFYSGSPQPDPSPVASGSGRQKNIEALYQRFKDPDQDAILADGITQFCSELEVDPADIVMLVISQHLNAASMGEYTKTEFEEGMEELGCDTMVKLKRKLPQLRSEMQDPRRLKVIWDYAYLFSREKGQKCVQLDTAIAMWQLLFTHMHWPLGDDWCSFVQHNHKRAISKDTWTQLFEFIKQVKPDLSNFDSDASAWPYLIDEFVEHLKKERAEGTPMEM</sequence>
<dbReference type="PROSITE" id="PS51229">
    <property type="entry name" value="DCUN1"/>
    <property type="match status" value="1"/>
</dbReference>
<name>A0AAW1NPH7_9CHLO</name>
<accession>A0AAW1NPH7</accession>
<evidence type="ECO:0000313" key="4">
    <source>
        <dbReference type="EMBL" id="KAK9789364.1"/>
    </source>
</evidence>
<evidence type="ECO:0000259" key="3">
    <source>
        <dbReference type="PROSITE" id="PS51229"/>
    </source>
</evidence>
<feature type="domain" description="DCUN1" evidence="3">
    <location>
        <begin position="61"/>
        <end position="250"/>
    </location>
</feature>
<evidence type="ECO:0000313" key="5">
    <source>
        <dbReference type="Proteomes" id="UP001465755"/>
    </source>
</evidence>
<dbReference type="InterPro" id="IPR042460">
    <property type="entry name" value="DCN1-like_PONY"/>
</dbReference>
<evidence type="ECO:0000256" key="2">
    <source>
        <dbReference type="RuleBase" id="RU410713"/>
    </source>
</evidence>
<dbReference type="PANTHER" id="PTHR12281">
    <property type="entry name" value="RP42 RELATED"/>
    <property type="match status" value="1"/>
</dbReference>
<reference evidence="4 5" key="1">
    <citation type="journal article" date="2024" name="Nat. Commun.">
        <title>Phylogenomics reveals the evolutionary origins of lichenization in chlorophyte algae.</title>
        <authorList>
            <person name="Puginier C."/>
            <person name="Libourel C."/>
            <person name="Otte J."/>
            <person name="Skaloud P."/>
            <person name="Haon M."/>
            <person name="Grisel S."/>
            <person name="Petersen M."/>
            <person name="Berrin J.G."/>
            <person name="Delaux P.M."/>
            <person name="Dal Grande F."/>
            <person name="Keller J."/>
        </authorList>
    </citation>
    <scope>NUCLEOTIDE SEQUENCE [LARGE SCALE GENOMIC DNA]</scope>
    <source>
        <strain evidence="4 5">SAG 2036</strain>
    </source>
</reference>
<dbReference type="GO" id="GO:0031624">
    <property type="term" value="F:ubiquitin conjugating enzyme binding"/>
    <property type="evidence" value="ECO:0007669"/>
    <property type="project" value="TreeGrafter"/>
</dbReference>
<comment type="caution">
    <text evidence="4">The sequence shown here is derived from an EMBL/GenBank/DDBJ whole genome shotgun (WGS) entry which is preliminary data.</text>
</comment>
<proteinExistence type="predicted"/>
<comment type="function">
    <text evidence="2">Neddylation of cullins play an essential role in the regulation of SCF-type complexes activity.</text>
</comment>
<keyword evidence="5" id="KW-1185">Reference proteome</keyword>
<dbReference type="FunFam" id="1.10.238.10:FF:000030">
    <property type="entry name" value="DCN1-like protein"/>
    <property type="match status" value="1"/>
</dbReference>
<dbReference type="InterPro" id="IPR009060">
    <property type="entry name" value="UBA-like_sf"/>
</dbReference>
<dbReference type="InterPro" id="IPR014764">
    <property type="entry name" value="DCN-prot"/>
</dbReference>
<dbReference type="Gene3D" id="1.10.238.200">
    <property type="entry name" value="Cullin, PONY binding domain"/>
    <property type="match status" value="1"/>
</dbReference>
<dbReference type="InterPro" id="IPR005176">
    <property type="entry name" value="PONY_dom"/>
</dbReference>
<dbReference type="Proteomes" id="UP001465755">
    <property type="component" value="Unassembled WGS sequence"/>
</dbReference>
<dbReference type="AlphaFoldDB" id="A0AAW1NPH7"/>
<dbReference type="PANTHER" id="PTHR12281:SF2">
    <property type="entry name" value="DEFECTIVE IN CULLIN NEDDYLATION PROTEIN"/>
    <property type="match status" value="1"/>
</dbReference>
<dbReference type="GO" id="GO:0032182">
    <property type="term" value="F:ubiquitin-like protein binding"/>
    <property type="evidence" value="ECO:0007669"/>
    <property type="project" value="TreeGrafter"/>
</dbReference>
<dbReference type="GO" id="GO:0000151">
    <property type="term" value="C:ubiquitin ligase complex"/>
    <property type="evidence" value="ECO:0007669"/>
    <property type="project" value="TreeGrafter"/>
</dbReference>
<organism evidence="4 5">
    <name type="scientific">Symbiochloris irregularis</name>
    <dbReference type="NCBI Taxonomy" id="706552"/>
    <lineage>
        <taxon>Eukaryota</taxon>
        <taxon>Viridiplantae</taxon>
        <taxon>Chlorophyta</taxon>
        <taxon>core chlorophytes</taxon>
        <taxon>Trebouxiophyceae</taxon>
        <taxon>Trebouxiales</taxon>
        <taxon>Trebouxiaceae</taxon>
        <taxon>Symbiochloris</taxon>
    </lineage>
</organism>
<dbReference type="GO" id="GO:0005886">
    <property type="term" value="C:plasma membrane"/>
    <property type="evidence" value="ECO:0007669"/>
    <property type="project" value="UniProtKB-ARBA"/>
</dbReference>
<protein>
    <recommendedName>
        <fullName evidence="2">Defective in cullin neddylation protein</fullName>
    </recommendedName>
</protein>